<evidence type="ECO:0000256" key="6">
    <source>
        <dbReference type="ARBA" id="ARBA00022763"/>
    </source>
</evidence>
<evidence type="ECO:0000256" key="1">
    <source>
        <dbReference type="ARBA" id="ARBA00001946"/>
    </source>
</evidence>
<dbReference type="GO" id="GO:0006260">
    <property type="term" value="P:DNA replication"/>
    <property type="evidence" value="ECO:0007669"/>
    <property type="project" value="UniProtKB-KW"/>
</dbReference>
<dbReference type="InterPro" id="IPR020476">
    <property type="entry name" value="Nudix_hydrolase"/>
</dbReference>
<organism evidence="13 15">
    <name type="scientific">Caproicibacterium lactatifermentans</name>
    <dbReference type="NCBI Taxonomy" id="2666138"/>
    <lineage>
        <taxon>Bacteria</taxon>
        <taxon>Bacillati</taxon>
        <taxon>Bacillota</taxon>
        <taxon>Clostridia</taxon>
        <taxon>Eubacteriales</taxon>
        <taxon>Oscillospiraceae</taxon>
        <taxon>Caproicibacterium</taxon>
    </lineage>
</organism>
<evidence type="ECO:0000256" key="2">
    <source>
        <dbReference type="ARBA" id="ARBA00005582"/>
    </source>
</evidence>
<dbReference type="Pfam" id="PF14815">
    <property type="entry name" value="NUDIX_4"/>
    <property type="match status" value="1"/>
</dbReference>
<dbReference type="CDD" id="cd03425">
    <property type="entry name" value="NUDIX_MutT_NudA_like"/>
    <property type="match status" value="1"/>
</dbReference>
<comment type="cofactor">
    <cofactor evidence="1">
        <name>Mg(2+)</name>
        <dbReference type="ChEBI" id="CHEBI:18420"/>
    </cofactor>
</comment>
<keyword evidence="16" id="KW-1185">Reference proteome</keyword>
<dbReference type="GO" id="GO:0044716">
    <property type="term" value="F:8-oxo-GDP phosphatase activity"/>
    <property type="evidence" value="ECO:0007669"/>
    <property type="project" value="TreeGrafter"/>
</dbReference>
<dbReference type="InterPro" id="IPR029119">
    <property type="entry name" value="MutY_C"/>
</dbReference>
<feature type="domain" description="Nudix hydrolase" evidence="12">
    <location>
        <begin position="1"/>
        <end position="126"/>
    </location>
</feature>
<dbReference type="GO" id="GO:0008413">
    <property type="term" value="F:8-oxo-7,8-dihydroguanosine triphosphate pyrophosphatase activity"/>
    <property type="evidence" value="ECO:0007669"/>
    <property type="project" value="TreeGrafter"/>
</dbReference>
<keyword evidence="8" id="KW-0460">Magnesium</keyword>
<keyword evidence="7" id="KW-0378">Hydrolase</keyword>
<evidence type="ECO:0000256" key="10">
    <source>
        <dbReference type="ARBA" id="ARBA00035861"/>
    </source>
</evidence>
<evidence type="ECO:0000313" key="15">
    <source>
        <dbReference type="Proteomes" id="UP000501316"/>
    </source>
</evidence>
<dbReference type="SUPFAM" id="SSF55811">
    <property type="entry name" value="Nudix"/>
    <property type="match status" value="1"/>
</dbReference>
<dbReference type="GO" id="GO:0044715">
    <property type="term" value="F:8-oxo-dGDP phosphatase activity"/>
    <property type="evidence" value="ECO:0007669"/>
    <property type="project" value="TreeGrafter"/>
</dbReference>
<dbReference type="EMBL" id="CP046051">
    <property type="protein sequence ID" value="QKN24532.1"/>
    <property type="molecule type" value="Genomic_DNA"/>
</dbReference>
<reference evidence="15 16" key="1">
    <citation type="submission" date="2019-11" db="EMBL/GenBank/DDBJ databases">
        <authorList>
            <person name="Ren C."/>
            <person name="Wang H."/>
            <person name="Xu Y."/>
        </authorList>
    </citation>
    <scope>NUCLEOTIDE SEQUENCE [LARGE SCALE GENOMIC DNA]</scope>
    <source>
        <strain evidence="16">JNU-WLY1368</strain>
        <strain evidence="13 15">LBM 19010</strain>
    </source>
</reference>
<dbReference type="InterPro" id="IPR047127">
    <property type="entry name" value="MutT-like"/>
</dbReference>
<evidence type="ECO:0000256" key="11">
    <source>
        <dbReference type="ARBA" id="ARBA00038905"/>
    </source>
</evidence>
<evidence type="ECO:0000256" key="8">
    <source>
        <dbReference type="ARBA" id="ARBA00022842"/>
    </source>
</evidence>
<sequence length="137" mass="15878">MCSVSAAILYQHQKLLISQRKAGDSCPLLWEFPGGKQESNETAERCVVRECREELGIVVKPLSVCYRTVYAYPDRTVRLIFFFVKKVCGKEQTYVHNKLLWVPPDKLKQYSFCPANHELIYKLSHTSLDIFEKIFGD</sequence>
<evidence type="ECO:0000256" key="9">
    <source>
        <dbReference type="ARBA" id="ARBA00023204"/>
    </source>
</evidence>
<dbReference type="AlphaFoldDB" id="A0A859DUC9"/>
<dbReference type="EC" id="3.6.1.55" evidence="11"/>
<dbReference type="Proteomes" id="UP000509623">
    <property type="component" value="Chromosome"/>
</dbReference>
<accession>A0A859DUC9</accession>
<evidence type="ECO:0000256" key="5">
    <source>
        <dbReference type="ARBA" id="ARBA00022723"/>
    </source>
</evidence>
<evidence type="ECO:0000256" key="7">
    <source>
        <dbReference type="ARBA" id="ARBA00022801"/>
    </source>
</evidence>
<keyword evidence="4" id="KW-0235">DNA replication</keyword>
<evidence type="ECO:0000313" key="13">
    <source>
        <dbReference type="EMBL" id="QKN24532.1"/>
    </source>
</evidence>
<comment type="similarity">
    <text evidence="2">Belongs to the Nudix hydrolase family.</text>
</comment>
<evidence type="ECO:0000259" key="12">
    <source>
        <dbReference type="PROSITE" id="PS51462"/>
    </source>
</evidence>
<reference evidence="14" key="2">
    <citation type="journal article" date="2021" name="Appl. Environ. Microbiol.">
        <title>Adaptability of a Caproate-Producing Bacterium Contributes to Its Dominance in an Anaerobic Fermentation System.</title>
        <authorList>
            <person name="Wang H."/>
            <person name="Gu Y."/>
            <person name="Zhou W."/>
            <person name="Zhao D."/>
            <person name="Qiao Z."/>
            <person name="Zheng J."/>
            <person name="Gao J."/>
            <person name="Chen X."/>
            <person name="Ren C."/>
            <person name="Xu Y."/>
        </authorList>
    </citation>
    <scope>NUCLEOTIDE SEQUENCE</scope>
    <source>
        <strain evidence="14">JNU-WLY1368</strain>
    </source>
</reference>
<dbReference type="PRINTS" id="PR00502">
    <property type="entry name" value="NUDIXFAMILY"/>
</dbReference>
<evidence type="ECO:0000313" key="14">
    <source>
        <dbReference type="EMBL" id="QKO30454.1"/>
    </source>
</evidence>
<dbReference type="InterPro" id="IPR000086">
    <property type="entry name" value="NUDIX_hydrolase_dom"/>
</dbReference>
<evidence type="ECO:0000256" key="3">
    <source>
        <dbReference type="ARBA" id="ARBA00022457"/>
    </source>
</evidence>
<dbReference type="RefSeq" id="WP_174193512.1">
    <property type="nucleotide sequence ID" value="NZ_CP046051.1"/>
</dbReference>
<dbReference type="Gene3D" id="3.90.79.10">
    <property type="entry name" value="Nucleoside Triphosphate Pyrophosphohydrolase"/>
    <property type="match status" value="1"/>
</dbReference>
<gene>
    <name evidence="13" type="ORF">GJQ69_08620</name>
    <name evidence="14" type="ORF">GKP14_05170</name>
</gene>
<dbReference type="Proteomes" id="UP000501316">
    <property type="component" value="Chromosome"/>
</dbReference>
<reference evidence="14" key="3">
    <citation type="journal article" date="2022" name="Int. J. Syst. Evol. Microbiol.">
        <title>Caproicibacterium lactatifermentans sp. nov., isolated from pit clay used for the production of Chinese strong aroma-type liquor.</title>
        <authorList>
            <person name="Wang H."/>
            <person name="Gu Y."/>
            <person name="Zhao D."/>
            <person name="Qiao Z."/>
            <person name="Zheng J."/>
            <person name="Gao J."/>
            <person name="Ren C."/>
            <person name="Xu Y."/>
        </authorList>
    </citation>
    <scope>NUCLEOTIDE SEQUENCE</scope>
    <source>
        <strain evidence="14">JNU-WLY1368</strain>
    </source>
</reference>
<dbReference type="KEGG" id="clf:GJQ69_08620"/>
<keyword evidence="5" id="KW-0479">Metal-binding</keyword>
<name>A0A859DUC9_9FIRM</name>
<dbReference type="EMBL" id="CP046161">
    <property type="protein sequence ID" value="QKO30454.1"/>
    <property type="molecule type" value="Genomic_DNA"/>
</dbReference>
<evidence type="ECO:0000313" key="16">
    <source>
        <dbReference type="Proteomes" id="UP000509623"/>
    </source>
</evidence>
<dbReference type="GO" id="GO:0046872">
    <property type="term" value="F:metal ion binding"/>
    <property type="evidence" value="ECO:0007669"/>
    <property type="project" value="UniProtKB-KW"/>
</dbReference>
<comment type="catalytic activity">
    <reaction evidence="10">
        <text>8-oxo-dGTP + H2O = 8-oxo-dGMP + diphosphate + H(+)</text>
        <dbReference type="Rhea" id="RHEA:31575"/>
        <dbReference type="ChEBI" id="CHEBI:15377"/>
        <dbReference type="ChEBI" id="CHEBI:15378"/>
        <dbReference type="ChEBI" id="CHEBI:33019"/>
        <dbReference type="ChEBI" id="CHEBI:63224"/>
        <dbReference type="ChEBI" id="CHEBI:77896"/>
        <dbReference type="EC" id="3.6.1.55"/>
    </reaction>
</comment>
<keyword evidence="9" id="KW-0234">DNA repair</keyword>
<dbReference type="GO" id="GO:0006281">
    <property type="term" value="P:DNA repair"/>
    <property type="evidence" value="ECO:0007669"/>
    <property type="project" value="UniProtKB-KW"/>
</dbReference>
<dbReference type="PROSITE" id="PS51462">
    <property type="entry name" value="NUDIX"/>
    <property type="match status" value="1"/>
</dbReference>
<dbReference type="PANTHER" id="PTHR47707">
    <property type="entry name" value="8-OXO-DGTP DIPHOSPHATASE"/>
    <property type="match status" value="1"/>
</dbReference>
<keyword evidence="6" id="KW-0227">DNA damage</keyword>
<dbReference type="GO" id="GO:0035539">
    <property type="term" value="F:8-oxo-7,8-dihydrodeoxyguanosine triphosphate pyrophosphatase activity"/>
    <property type="evidence" value="ECO:0007669"/>
    <property type="project" value="UniProtKB-EC"/>
</dbReference>
<keyword evidence="3" id="KW-0515">Mutator protein</keyword>
<dbReference type="PANTHER" id="PTHR47707:SF1">
    <property type="entry name" value="NUDIX HYDROLASE FAMILY PROTEIN"/>
    <property type="match status" value="1"/>
</dbReference>
<dbReference type="InterPro" id="IPR015797">
    <property type="entry name" value="NUDIX_hydrolase-like_dom_sf"/>
</dbReference>
<proteinExistence type="inferred from homology"/>
<protein>
    <recommendedName>
        <fullName evidence="11">8-oxo-dGTP diphosphatase</fullName>
        <ecNumber evidence="11">3.6.1.55</ecNumber>
    </recommendedName>
</protein>
<evidence type="ECO:0000256" key="4">
    <source>
        <dbReference type="ARBA" id="ARBA00022705"/>
    </source>
</evidence>